<accession>G0PBT5</accession>
<evidence type="ECO:0000313" key="15">
    <source>
        <dbReference type="EMBL" id="EGT50672.1"/>
    </source>
</evidence>
<evidence type="ECO:0000256" key="2">
    <source>
        <dbReference type="ARBA" id="ARBA00013184"/>
    </source>
</evidence>
<dbReference type="Proteomes" id="UP000008068">
    <property type="component" value="Unassembled WGS sequence"/>
</dbReference>
<dbReference type="InterPro" id="IPR013083">
    <property type="entry name" value="Znf_RING/FYVE/PHD"/>
</dbReference>
<evidence type="ECO:0000256" key="8">
    <source>
        <dbReference type="ARBA" id="ARBA00023015"/>
    </source>
</evidence>
<dbReference type="HOGENOM" id="CLU_408945_0_0_1"/>
<evidence type="ECO:0000256" key="3">
    <source>
        <dbReference type="ARBA" id="ARBA00022679"/>
    </source>
</evidence>
<dbReference type="InterPro" id="IPR031162">
    <property type="entry name" value="CBP_P300_HAT"/>
</dbReference>
<dbReference type="GO" id="GO:0003713">
    <property type="term" value="F:transcription coactivator activity"/>
    <property type="evidence" value="ECO:0007669"/>
    <property type="project" value="TreeGrafter"/>
</dbReference>
<evidence type="ECO:0000256" key="10">
    <source>
        <dbReference type="ARBA" id="ARBA00023242"/>
    </source>
</evidence>
<dbReference type="GO" id="GO:0004402">
    <property type="term" value="F:histone acetyltransferase activity"/>
    <property type="evidence" value="ECO:0007669"/>
    <property type="project" value="InterPro"/>
</dbReference>
<organism evidence="16">
    <name type="scientific">Caenorhabditis brenneri</name>
    <name type="common">Nematode worm</name>
    <dbReference type="NCBI Taxonomy" id="135651"/>
    <lineage>
        <taxon>Eukaryota</taxon>
        <taxon>Metazoa</taxon>
        <taxon>Ecdysozoa</taxon>
        <taxon>Nematoda</taxon>
        <taxon>Chromadorea</taxon>
        <taxon>Rhabditida</taxon>
        <taxon>Rhabditina</taxon>
        <taxon>Rhabditomorpha</taxon>
        <taxon>Rhabditoidea</taxon>
        <taxon>Rhabditidae</taxon>
        <taxon>Peloderinae</taxon>
        <taxon>Caenorhabditis</taxon>
    </lineage>
</organism>
<feature type="compositionally biased region" description="Polar residues" evidence="13">
    <location>
        <begin position="197"/>
        <end position="209"/>
    </location>
</feature>
<feature type="region of interest" description="Disordered" evidence="13">
    <location>
        <begin position="197"/>
        <end position="232"/>
    </location>
</feature>
<evidence type="ECO:0000256" key="4">
    <source>
        <dbReference type="ARBA" id="ARBA00022723"/>
    </source>
</evidence>
<keyword evidence="9" id="KW-0804">Transcription</keyword>
<gene>
    <name evidence="15" type="ORF">CAEBREN_06504</name>
</gene>
<dbReference type="CDD" id="cd15489">
    <property type="entry name" value="PHD_SF"/>
    <property type="match status" value="1"/>
</dbReference>
<keyword evidence="5" id="KW-0863">Zinc-finger</keyword>
<evidence type="ECO:0000256" key="13">
    <source>
        <dbReference type="SAM" id="MobiDB-lite"/>
    </source>
</evidence>
<dbReference type="EMBL" id="GL380219">
    <property type="protein sequence ID" value="EGT50672.1"/>
    <property type="molecule type" value="Genomic_DNA"/>
</dbReference>
<proteinExistence type="predicted"/>
<dbReference type="PROSITE" id="PS51727">
    <property type="entry name" value="CBP_P300_HAT"/>
    <property type="match status" value="1"/>
</dbReference>
<keyword evidence="8" id="KW-0805">Transcription regulation</keyword>
<keyword evidence="3" id="KW-0808">Transferase</keyword>
<sequence length="672" mass="76915">MRGSVFDGQAMDSAEIAALKKQHEEEIAAIREETDKAIRDRDEIIGKKDEIIENQRAEIEALRRQLSGIGALLTPMGNGSAPHDHIQEVNPRTGVKRSCPLPSTAPSSSEGNVVDSSTSSEMSPPAKKKKPAAPTKKSRRNPIVKNDSSTQPTAPRLSGPSEISPCVQGISSFMESNMQSPASSGQNLSKTRKRNILSSISNPDPSQATKMKKTSSYARKRAGTSKENLENSGPSEAICCNICKQGDLEYHVSNLFCHQSTVESCRIQAGDEYFEAASKTYCKPCFEKTSYKRCKKFTHRSQATEKMLQCRTCKKHFHKVCVLFLGDHDMYVCSACQEPSPRKSVEDIPGTDQSKWMEKDVNDDLWRTQSQETAEKHHIFIRTMNSSRTEEEMKEQIPQEYLKEFKEMYGDKFEYNERTICAFQKIDGTDVLFFVMFTQEYKDLHGKNWVIIDYLDSVPLCNPIDRKGEIFGTILNSYLAYMGLIGFTHAHFWAKPPKQGDDYIFHIHPAYQIFHGQIDLQNWYQKSLEIGKRKRKIADFHTSDAEYNSETIKQPTELHVFKDNVWAFMLDWAKWAVNEKRSKKEQKKLVPHEDFMAKLRMLMEKHGKEVFYIDLVKPNDEVANGDGELKHIVMGDRDKFLNECGDNHWEWFDLRSAKYSTAAVIDMYFKKM</sequence>
<keyword evidence="10" id="KW-0539">Nucleus</keyword>
<evidence type="ECO:0000256" key="5">
    <source>
        <dbReference type="ARBA" id="ARBA00022771"/>
    </source>
</evidence>
<keyword evidence="16" id="KW-1185">Reference proteome</keyword>
<feature type="region of interest" description="Disordered" evidence="13">
    <location>
        <begin position="93"/>
        <end position="167"/>
    </location>
</feature>
<protein>
    <recommendedName>
        <fullName evidence="2">histone acetyltransferase</fullName>
        <ecNumber evidence="2">2.3.1.48</ecNumber>
    </recommendedName>
</protein>
<name>G0PBT5_CAEBE</name>
<dbReference type="GO" id="GO:0031490">
    <property type="term" value="F:chromatin DNA binding"/>
    <property type="evidence" value="ECO:0007669"/>
    <property type="project" value="TreeGrafter"/>
</dbReference>
<feature type="domain" description="CBP/p300-type HAT" evidence="14">
    <location>
        <begin position="342"/>
        <end position="672"/>
    </location>
</feature>
<dbReference type="InParanoid" id="G0PBT5"/>
<dbReference type="InterPro" id="IPR019786">
    <property type="entry name" value="Zinc_finger_PHD-type_CS"/>
</dbReference>
<keyword evidence="6" id="KW-0862">Zinc</keyword>
<evidence type="ECO:0000256" key="7">
    <source>
        <dbReference type="ARBA" id="ARBA00022853"/>
    </source>
</evidence>
<dbReference type="PANTHER" id="PTHR13808">
    <property type="entry name" value="CBP/P300-RELATED"/>
    <property type="match status" value="1"/>
</dbReference>
<keyword evidence="12" id="KW-0175">Coiled coil</keyword>
<dbReference type="AlphaFoldDB" id="G0PBT5"/>
<evidence type="ECO:0000256" key="1">
    <source>
        <dbReference type="ARBA" id="ARBA00004123"/>
    </source>
</evidence>
<comment type="catalytic activity">
    <reaction evidence="11">
        <text>L-lysyl-[protein] + acetyl-CoA = N(6)-acetyl-L-lysyl-[protein] + CoA + H(+)</text>
        <dbReference type="Rhea" id="RHEA:45948"/>
        <dbReference type="Rhea" id="RHEA-COMP:9752"/>
        <dbReference type="Rhea" id="RHEA-COMP:10731"/>
        <dbReference type="ChEBI" id="CHEBI:15378"/>
        <dbReference type="ChEBI" id="CHEBI:29969"/>
        <dbReference type="ChEBI" id="CHEBI:57287"/>
        <dbReference type="ChEBI" id="CHEBI:57288"/>
        <dbReference type="ChEBI" id="CHEBI:61930"/>
        <dbReference type="EC" id="2.3.1.48"/>
    </reaction>
</comment>
<evidence type="ECO:0000256" key="6">
    <source>
        <dbReference type="ARBA" id="ARBA00022833"/>
    </source>
</evidence>
<dbReference type="eggNOG" id="KOG1778">
    <property type="taxonomic scope" value="Eukaryota"/>
</dbReference>
<feature type="compositionally biased region" description="Basic residues" evidence="13">
    <location>
        <begin position="126"/>
        <end position="142"/>
    </location>
</feature>
<dbReference type="InterPro" id="IPR013178">
    <property type="entry name" value="Histone_AcTrfase_Rtt109/CBP"/>
</dbReference>
<evidence type="ECO:0000313" key="16">
    <source>
        <dbReference type="Proteomes" id="UP000008068"/>
    </source>
</evidence>
<evidence type="ECO:0000256" key="11">
    <source>
        <dbReference type="ARBA" id="ARBA00048017"/>
    </source>
</evidence>
<evidence type="ECO:0000256" key="9">
    <source>
        <dbReference type="ARBA" id="ARBA00023163"/>
    </source>
</evidence>
<dbReference type="SMART" id="SM01250">
    <property type="entry name" value="KAT11"/>
    <property type="match status" value="1"/>
</dbReference>
<evidence type="ECO:0000259" key="14">
    <source>
        <dbReference type="PROSITE" id="PS51727"/>
    </source>
</evidence>
<reference evidence="16" key="1">
    <citation type="submission" date="2011-07" db="EMBL/GenBank/DDBJ databases">
        <authorList>
            <consortium name="Caenorhabditis brenneri Sequencing and Analysis Consortium"/>
            <person name="Wilson R.K."/>
        </authorList>
    </citation>
    <scope>NUCLEOTIDE SEQUENCE [LARGE SCALE GENOMIC DNA]</scope>
    <source>
        <strain evidence="16">PB2801</strain>
    </source>
</reference>
<dbReference type="PROSITE" id="PS01359">
    <property type="entry name" value="ZF_PHD_1"/>
    <property type="match status" value="1"/>
</dbReference>
<keyword evidence="4" id="KW-0479">Metal-binding</keyword>
<feature type="coiled-coil region" evidence="12">
    <location>
        <begin position="13"/>
        <end position="72"/>
    </location>
</feature>
<dbReference type="GO" id="GO:0008270">
    <property type="term" value="F:zinc ion binding"/>
    <property type="evidence" value="ECO:0007669"/>
    <property type="project" value="UniProtKB-KW"/>
</dbReference>
<dbReference type="STRING" id="135651.G0PBT5"/>
<dbReference type="EC" id="2.3.1.48" evidence="2"/>
<feature type="compositionally biased region" description="Basic residues" evidence="13">
    <location>
        <begin position="210"/>
        <end position="223"/>
    </location>
</feature>
<comment type="subcellular location">
    <subcellularLocation>
        <location evidence="1">Nucleus</location>
    </subcellularLocation>
</comment>
<feature type="compositionally biased region" description="Polar residues" evidence="13">
    <location>
        <begin position="104"/>
        <end position="122"/>
    </location>
</feature>
<dbReference type="GO" id="GO:0005667">
    <property type="term" value="C:transcription regulator complex"/>
    <property type="evidence" value="ECO:0007669"/>
    <property type="project" value="TreeGrafter"/>
</dbReference>
<dbReference type="GO" id="GO:0005634">
    <property type="term" value="C:nucleus"/>
    <property type="evidence" value="ECO:0007669"/>
    <property type="project" value="UniProtKB-SubCell"/>
</dbReference>
<dbReference type="OMA" id="HEMINEN"/>
<dbReference type="Pfam" id="PF08214">
    <property type="entry name" value="HAT_KAT11"/>
    <property type="match status" value="1"/>
</dbReference>
<dbReference type="GO" id="GO:0000123">
    <property type="term" value="C:histone acetyltransferase complex"/>
    <property type="evidence" value="ECO:0007669"/>
    <property type="project" value="TreeGrafter"/>
</dbReference>
<dbReference type="OrthoDB" id="899at2759"/>
<dbReference type="Gene3D" id="3.30.40.10">
    <property type="entry name" value="Zinc/RING finger domain, C3HC4 (zinc finger)"/>
    <property type="match status" value="1"/>
</dbReference>
<dbReference type="PANTHER" id="PTHR13808:SF1">
    <property type="entry name" value="HISTONE ACETYLTRANSFERASE"/>
    <property type="match status" value="1"/>
</dbReference>
<keyword evidence="7" id="KW-0156">Chromatin regulator</keyword>
<dbReference type="GO" id="GO:0045944">
    <property type="term" value="P:positive regulation of transcription by RNA polymerase II"/>
    <property type="evidence" value="ECO:0007669"/>
    <property type="project" value="TreeGrafter"/>
</dbReference>
<evidence type="ECO:0000256" key="12">
    <source>
        <dbReference type="SAM" id="Coils"/>
    </source>
</evidence>